<evidence type="ECO:0000256" key="2">
    <source>
        <dbReference type="ARBA" id="ARBA00022448"/>
    </source>
</evidence>
<keyword evidence="2" id="KW-0813">Transport</keyword>
<dbReference type="GO" id="GO:0022857">
    <property type="term" value="F:transmembrane transporter activity"/>
    <property type="evidence" value="ECO:0007669"/>
    <property type="project" value="InterPro"/>
</dbReference>
<accession>A0A1G7XYD5</accession>
<dbReference type="CDD" id="cd06582">
    <property type="entry name" value="TM_PBP1_LivH_like"/>
    <property type="match status" value="1"/>
</dbReference>
<dbReference type="InterPro" id="IPR052157">
    <property type="entry name" value="BCAA_transport_permease"/>
</dbReference>
<feature type="transmembrane region" description="Helical" evidence="9">
    <location>
        <begin position="211"/>
        <end position="232"/>
    </location>
</feature>
<dbReference type="AlphaFoldDB" id="A0A1G7XYD5"/>
<keyword evidence="6 9" id="KW-1133">Transmembrane helix</keyword>
<evidence type="ECO:0000313" key="10">
    <source>
        <dbReference type="EMBL" id="SDG89194.1"/>
    </source>
</evidence>
<evidence type="ECO:0000256" key="1">
    <source>
        <dbReference type="ARBA" id="ARBA00004651"/>
    </source>
</evidence>
<feature type="transmembrane region" description="Helical" evidence="9">
    <location>
        <begin position="34"/>
        <end position="54"/>
    </location>
</feature>
<evidence type="ECO:0000313" key="11">
    <source>
        <dbReference type="Proteomes" id="UP000198967"/>
    </source>
</evidence>
<dbReference type="EMBL" id="FNBE01000016">
    <property type="protein sequence ID" value="SDG89194.1"/>
    <property type="molecule type" value="Genomic_DNA"/>
</dbReference>
<feature type="transmembrane region" description="Helical" evidence="9">
    <location>
        <begin position="6"/>
        <end position="27"/>
    </location>
</feature>
<keyword evidence="5" id="KW-0029">Amino-acid transport</keyword>
<feature type="transmembrane region" description="Helical" evidence="9">
    <location>
        <begin position="91"/>
        <end position="113"/>
    </location>
</feature>
<keyword evidence="11" id="KW-1185">Reference proteome</keyword>
<evidence type="ECO:0000256" key="8">
    <source>
        <dbReference type="ARBA" id="ARBA00037998"/>
    </source>
</evidence>
<evidence type="ECO:0000256" key="9">
    <source>
        <dbReference type="SAM" id="Phobius"/>
    </source>
</evidence>
<gene>
    <name evidence="10" type="ORF">SAMN05216377_116130</name>
</gene>
<dbReference type="PANTHER" id="PTHR11795">
    <property type="entry name" value="BRANCHED-CHAIN AMINO ACID TRANSPORT SYSTEM PERMEASE PROTEIN LIVH"/>
    <property type="match status" value="1"/>
</dbReference>
<evidence type="ECO:0000256" key="5">
    <source>
        <dbReference type="ARBA" id="ARBA00022970"/>
    </source>
</evidence>
<feature type="transmembrane region" description="Helical" evidence="9">
    <location>
        <begin position="264"/>
        <end position="283"/>
    </location>
</feature>
<keyword evidence="3" id="KW-1003">Cell membrane</keyword>
<dbReference type="InterPro" id="IPR001851">
    <property type="entry name" value="ABC_transp_permease"/>
</dbReference>
<feature type="transmembrane region" description="Helical" evidence="9">
    <location>
        <begin position="60"/>
        <end position="79"/>
    </location>
</feature>
<dbReference type="GO" id="GO:0006865">
    <property type="term" value="P:amino acid transport"/>
    <property type="evidence" value="ECO:0007669"/>
    <property type="project" value="UniProtKB-KW"/>
</dbReference>
<organism evidence="10 11">
    <name type="scientific">Pseudonocardia oroxyli</name>
    <dbReference type="NCBI Taxonomy" id="366584"/>
    <lineage>
        <taxon>Bacteria</taxon>
        <taxon>Bacillati</taxon>
        <taxon>Actinomycetota</taxon>
        <taxon>Actinomycetes</taxon>
        <taxon>Pseudonocardiales</taxon>
        <taxon>Pseudonocardiaceae</taxon>
        <taxon>Pseudonocardia</taxon>
    </lineage>
</organism>
<comment type="similarity">
    <text evidence="8">Belongs to the binding-protein-dependent transport system permease family. LivHM subfamily.</text>
</comment>
<protein>
    <submittedName>
        <fullName evidence="10">Amino acid/amide ABC transporter membrane protein 1, HAAT family</fullName>
    </submittedName>
</protein>
<keyword evidence="4 9" id="KW-0812">Transmembrane</keyword>
<dbReference type="OrthoDB" id="3572933at2"/>
<evidence type="ECO:0000256" key="4">
    <source>
        <dbReference type="ARBA" id="ARBA00022692"/>
    </source>
</evidence>
<comment type="subcellular location">
    <subcellularLocation>
        <location evidence="1">Cell membrane</location>
        <topology evidence="1">Multi-pass membrane protein</topology>
    </subcellularLocation>
</comment>
<proteinExistence type="inferred from homology"/>
<name>A0A1G7XYD5_PSEOR</name>
<sequence length="289" mass="29784">MDHLFLVVVSGIASGAVYGLLGLGLVIIYRATDVVNFALASMATLAVYVALTVVNRGLGVWAGLLAAVLVAVVVGLIVREVLLRPLGTGRLFAALVMTMGVSLVVEATVADVWGTEPRAFPPLVEGRVTIGSAALATQDLVVIGVSAVAMLAVGWLFTRTTLGSAMRAAAESATTAQIIGVPAQKVARIAWALGLGLAALASVLYVPKVGLAPMVLSAPLFRAFAGIFLGGLTSMHGAVIGGVTIGVLENLAASYVSANFRDTFVFVLTVLILLLRPQGLFGTRSFERV</sequence>
<dbReference type="Pfam" id="PF02653">
    <property type="entry name" value="BPD_transp_2"/>
    <property type="match status" value="1"/>
</dbReference>
<dbReference type="Proteomes" id="UP000198967">
    <property type="component" value="Unassembled WGS sequence"/>
</dbReference>
<reference evidence="10 11" key="1">
    <citation type="submission" date="2016-10" db="EMBL/GenBank/DDBJ databases">
        <authorList>
            <person name="de Groot N.N."/>
        </authorList>
    </citation>
    <scope>NUCLEOTIDE SEQUENCE [LARGE SCALE GENOMIC DNA]</scope>
    <source>
        <strain evidence="10 11">CGMCC 4.3143</strain>
    </source>
</reference>
<feature type="transmembrane region" description="Helical" evidence="9">
    <location>
        <begin position="133"/>
        <end position="157"/>
    </location>
</feature>
<dbReference type="STRING" id="366584.SAMN05216377_116130"/>
<dbReference type="GO" id="GO:0005886">
    <property type="term" value="C:plasma membrane"/>
    <property type="evidence" value="ECO:0007669"/>
    <property type="project" value="UniProtKB-SubCell"/>
</dbReference>
<dbReference type="PANTHER" id="PTHR11795:SF451">
    <property type="entry name" value="ABC TRANSPORTER PERMEASE PROTEIN"/>
    <property type="match status" value="1"/>
</dbReference>
<evidence type="ECO:0000256" key="7">
    <source>
        <dbReference type="ARBA" id="ARBA00023136"/>
    </source>
</evidence>
<feature type="transmembrane region" description="Helical" evidence="9">
    <location>
        <begin position="186"/>
        <end position="205"/>
    </location>
</feature>
<evidence type="ECO:0000256" key="6">
    <source>
        <dbReference type="ARBA" id="ARBA00022989"/>
    </source>
</evidence>
<evidence type="ECO:0000256" key="3">
    <source>
        <dbReference type="ARBA" id="ARBA00022475"/>
    </source>
</evidence>
<dbReference type="RefSeq" id="WP_093088626.1">
    <property type="nucleotide sequence ID" value="NZ_FNBE01000016.1"/>
</dbReference>
<keyword evidence="7 9" id="KW-0472">Membrane</keyword>